<accession>A0A084ZMQ7</accession>
<feature type="chain" id="PRO_5001786014" evidence="1">
    <location>
        <begin position="25"/>
        <end position="183"/>
    </location>
</feature>
<dbReference type="Proteomes" id="UP000028630">
    <property type="component" value="Unassembled WGS sequence"/>
</dbReference>
<dbReference type="InterPro" id="IPR008966">
    <property type="entry name" value="Adhesion_dom_sf"/>
</dbReference>
<evidence type="ECO:0000313" key="3">
    <source>
        <dbReference type="EMBL" id="KFB98751.1"/>
    </source>
</evidence>
<feature type="signal peptide" evidence="1">
    <location>
        <begin position="1"/>
        <end position="24"/>
    </location>
</feature>
<reference evidence="4" key="1">
    <citation type="submission" date="2014-05" db="EMBL/GenBank/DDBJ databases">
        <title>ATOL: Assembling a taxonomically balanced genome-scale reconstruction of the evolutionary history of the Enterobacteriaceae.</title>
        <authorList>
            <person name="Plunkett G. III"/>
            <person name="Neeno-Eckwall E.C."/>
            <person name="Glasner J.D."/>
            <person name="Perna N.T."/>
        </authorList>
    </citation>
    <scope>NUCLEOTIDE SEQUENCE [LARGE SCALE GENOMIC DNA]</scope>
    <source>
        <strain evidence="4">ATCC 49490</strain>
    </source>
</reference>
<evidence type="ECO:0000259" key="2">
    <source>
        <dbReference type="Pfam" id="PF00419"/>
    </source>
</evidence>
<dbReference type="PANTHER" id="PTHR33420:SF26">
    <property type="entry name" value="FIMBRIAL SUBUNIT"/>
    <property type="match status" value="1"/>
</dbReference>
<feature type="domain" description="Fimbrial-type adhesion" evidence="2">
    <location>
        <begin position="34"/>
        <end position="182"/>
    </location>
</feature>
<gene>
    <name evidence="3" type="ORF">GTGU_04422</name>
</gene>
<dbReference type="Pfam" id="PF00419">
    <property type="entry name" value="Fimbrial"/>
    <property type="match status" value="1"/>
</dbReference>
<protein>
    <submittedName>
        <fullName evidence="3">PapA family protein</fullName>
    </submittedName>
</protein>
<dbReference type="InterPro" id="IPR000259">
    <property type="entry name" value="Adhesion_dom_fimbrial"/>
</dbReference>
<dbReference type="InterPro" id="IPR036937">
    <property type="entry name" value="Adhesion_dom_fimbrial_sf"/>
</dbReference>
<dbReference type="eggNOG" id="COG3539">
    <property type="taxonomic scope" value="Bacteria"/>
</dbReference>
<dbReference type="AlphaFoldDB" id="A0A084ZMQ7"/>
<dbReference type="Gene3D" id="2.60.40.1090">
    <property type="entry name" value="Fimbrial-type adhesion domain"/>
    <property type="match status" value="1"/>
</dbReference>
<organism evidence="3 4">
    <name type="scientific">Trabulsiella guamensis ATCC 49490</name>
    <dbReference type="NCBI Taxonomy" id="1005994"/>
    <lineage>
        <taxon>Bacteria</taxon>
        <taxon>Pseudomonadati</taxon>
        <taxon>Pseudomonadota</taxon>
        <taxon>Gammaproteobacteria</taxon>
        <taxon>Enterobacterales</taxon>
        <taxon>Enterobacteriaceae</taxon>
        <taxon>Trabulsiella</taxon>
    </lineage>
</organism>
<dbReference type="InterPro" id="IPR050263">
    <property type="entry name" value="Bact_Fimbrial_Adh_Pro"/>
</dbReference>
<dbReference type="SUPFAM" id="SSF49401">
    <property type="entry name" value="Bacterial adhesins"/>
    <property type="match status" value="1"/>
</dbReference>
<dbReference type="RefSeq" id="WP_038162579.1">
    <property type="nucleotide sequence ID" value="NZ_JMTB01000121.1"/>
</dbReference>
<proteinExistence type="predicted"/>
<dbReference type="GO" id="GO:0043709">
    <property type="term" value="P:cell adhesion involved in single-species biofilm formation"/>
    <property type="evidence" value="ECO:0007669"/>
    <property type="project" value="TreeGrafter"/>
</dbReference>
<keyword evidence="1" id="KW-0732">Signal</keyword>
<evidence type="ECO:0000256" key="1">
    <source>
        <dbReference type="SAM" id="SignalP"/>
    </source>
</evidence>
<evidence type="ECO:0000313" key="4">
    <source>
        <dbReference type="Proteomes" id="UP000028630"/>
    </source>
</evidence>
<dbReference type="GO" id="GO:0009289">
    <property type="term" value="C:pilus"/>
    <property type="evidence" value="ECO:0007669"/>
    <property type="project" value="InterPro"/>
</dbReference>
<dbReference type="EMBL" id="JMTB01000121">
    <property type="protein sequence ID" value="KFB98751.1"/>
    <property type="molecule type" value="Genomic_DNA"/>
</dbReference>
<name>A0A084ZMQ7_9ENTR</name>
<keyword evidence="4" id="KW-1185">Reference proteome</keyword>
<comment type="caution">
    <text evidence="3">The sequence shown here is derived from an EMBL/GenBank/DDBJ whole genome shotgun (WGS) entry which is preliminary data.</text>
</comment>
<dbReference type="PANTHER" id="PTHR33420">
    <property type="entry name" value="FIMBRIAL SUBUNIT ELFA-RELATED"/>
    <property type="match status" value="1"/>
</dbReference>
<sequence>MTISKALFLPVFSCALLASPDTVAATVTPGTLAMSGEIIEAACAFAPSYHDVLVEFGEISAGHINQSKEVSITRPFLIQLAGCRTVKRENGSTLFPYATVTFMGEALNSDPTTLLISGEADGFGIRLHGRHSEILTIGKPSMGYELSDDDNTLQFTASLVPVQEQNIKAGEFYAVAQVFMDYN</sequence>